<feature type="compositionally biased region" description="Gly residues" evidence="1">
    <location>
        <begin position="308"/>
        <end position="322"/>
    </location>
</feature>
<evidence type="ECO:0000313" key="3">
    <source>
        <dbReference type="EMBL" id="QBZ63942.1"/>
    </source>
</evidence>
<feature type="chain" id="PRO_5020853278" description="Extracellular membrane protein CFEM domain-containing protein" evidence="2">
    <location>
        <begin position="37"/>
        <end position="394"/>
    </location>
</feature>
<evidence type="ECO:0008006" key="5">
    <source>
        <dbReference type="Google" id="ProtNLM"/>
    </source>
</evidence>
<feature type="compositionally biased region" description="Polar residues" evidence="1">
    <location>
        <begin position="323"/>
        <end position="337"/>
    </location>
</feature>
<name>A0A4P7NP56_PYROR</name>
<sequence length="394" mass="40129">MQAERKTRNNRRHMRLSLPLLPLLLSSTLLLSPTSGTPATPAPATLTFEPCVAMCVRTSECGPDDKNCMCSTSQVFFDSTVRCMYRDCAGCFDSADASFIERVASACRDYGKPVPTPRLREARILADMLARNVKNATTTGQAPPPGPTGTAALGRPIPGAVPGTGGALPLPPYGAPVVTNEPVGGTPTTVGAPEGPTQTQEGAVGYRPVGNQPVGSQPVGNLPVGNLPVGNQPVGNQPVGSQPVGSQPVGNLPVGNRPAGNQPADNQPSGNQPARNQPSGHQPAGNQTAGNQTTPTGRSGRADEVGREGNGGVIVIGGGGTGQFKNATSTVKQSPVPTTDRGPLATPKPDERPPPAEPTDSSPFASPVGSDAEAVTLRLLCLAFAGLAAVVMVA</sequence>
<dbReference type="EMBL" id="CP034209">
    <property type="protein sequence ID" value="QBZ63942.1"/>
    <property type="molecule type" value="Genomic_DNA"/>
</dbReference>
<feature type="region of interest" description="Disordered" evidence="1">
    <location>
        <begin position="135"/>
        <end position="368"/>
    </location>
</feature>
<proteinExistence type="predicted"/>
<evidence type="ECO:0000256" key="2">
    <source>
        <dbReference type="SAM" id="SignalP"/>
    </source>
</evidence>
<gene>
    <name evidence="3" type="ORF">PoMZ_05633</name>
</gene>
<keyword evidence="2" id="KW-0732">Signal</keyword>
<protein>
    <recommendedName>
        <fullName evidence="5">Extracellular membrane protein CFEM domain-containing protein</fullName>
    </recommendedName>
</protein>
<dbReference type="AlphaFoldDB" id="A0A4P7NP56"/>
<feature type="compositionally biased region" description="Low complexity" evidence="1">
    <location>
        <begin position="148"/>
        <end position="161"/>
    </location>
</feature>
<feature type="signal peptide" evidence="2">
    <location>
        <begin position="1"/>
        <end position="36"/>
    </location>
</feature>
<evidence type="ECO:0000256" key="1">
    <source>
        <dbReference type="SAM" id="MobiDB-lite"/>
    </source>
</evidence>
<accession>A0A4P7NP56</accession>
<organism evidence="3 4">
    <name type="scientific">Pyricularia oryzae</name>
    <name type="common">Rice blast fungus</name>
    <name type="synonym">Magnaporthe oryzae</name>
    <dbReference type="NCBI Taxonomy" id="318829"/>
    <lineage>
        <taxon>Eukaryota</taxon>
        <taxon>Fungi</taxon>
        <taxon>Dikarya</taxon>
        <taxon>Ascomycota</taxon>
        <taxon>Pezizomycotina</taxon>
        <taxon>Sordariomycetes</taxon>
        <taxon>Sordariomycetidae</taxon>
        <taxon>Magnaporthales</taxon>
        <taxon>Pyriculariaceae</taxon>
        <taxon>Pyricularia</taxon>
    </lineage>
</organism>
<feature type="compositionally biased region" description="Polar residues" evidence="1">
    <location>
        <begin position="263"/>
        <end position="297"/>
    </location>
</feature>
<evidence type="ECO:0000313" key="4">
    <source>
        <dbReference type="Proteomes" id="UP000294847"/>
    </source>
</evidence>
<reference evidence="3 4" key="1">
    <citation type="journal article" date="2019" name="Mol. Biol. Evol.">
        <title>Blast fungal genomes show frequent chromosomal changes, gene gains and losses, and effector gene turnover.</title>
        <authorList>
            <person name="Gomez Luciano L.B."/>
            <person name="Jason Tsai I."/>
            <person name="Chuma I."/>
            <person name="Tosa Y."/>
            <person name="Chen Y.H."/>
            <person name="Li J.Y."/>
            <person name="Li M.Y."/>
            <person name="Jade Lu M.Y."/>
            <person name="Nakayashiki H."/>
            <person name="Li W.H."/>
        </authorList>
    </citation>
    <scope>NUCLEOTIDE SEQUENCE [LARGE SCALE GENOMIC DNA]</scope>
    <source>
        <strain evidence="3">MZ5-1-6</strain>
    </source>
</reference>
<feature type="compositionally biased region" description="Polar residues" evidence="1">
    <location>
        <begin position="233"/>
        <end position="249"/>
    </location>
</feature>
<dbReference type="Proteomes" id="UP000294847">
    <property type="component" value="Chromosome 6"/>
</dbReference>